<evidence type="ECO:0000313" key="2">
    <source>
        <dbReference type="Proteomes" id="UP001226389"/>
    </source>
</evidence>
<reference evidence="1 2" key="1">
    <citation type="submission" date="2023-07" db="EMBL/GenBank/DDBJ databases">
        <title>Sorghum-associated microbial communities from plants grown in Nebraska, USA.</title>
        <authorList>
            <person name="Schachtman D."/>
        </authorList>
    </citation>
    <scope>NUCLEOTIDE SEQUENCE [LARGE SCALE GENOMIC DNA]</scope>
    <source>
        <strain evidence="1 2">DS994</strain>
    </source>
</reference>
<dbReference type="PANTHER" id="PTHR34387:SF1">
    <property type="entry name" value="PERIPLASMIC IMMUNOGENIC PROTEIN"/>
    <property type="match status" value="1"/>
</dbReference>
<protein>
    <submittedName>
        <fullName evidence="1">Uncharacterized protein YggE</fullName>
    </submittedName>
</protein>
<sequence>MTGQDPQDRRDPGAITVTGTGWAEAAPDLMLVSIGMECRAESVAEAYAAAGRDLAAVGAALRSRGVSPDDIRSAGLAVRADLAWRDGEGQRLVGYIASSSLAVRLRDLGSAAATVSAAVHTAGDNVRLNSLQLVLSDDSVVRAQARDAAWQDALGSAAQYAALASAGLGRVLSVTDQRPAPGPVPFAGLQRASATEGPQVEPGLNRVEAAVTVTWELRP</sequence>
<evidence type="ECO:0000313" key="1">
    <source>
        <dbReference type="EMBL" id="MDQ0120679.1"/>
    </source>
</evidence>
<keyword evidence="2" id="KW-1185">Reference proteome</keyword>
<dbReference type="EMBL" id="JAUSSY010000017">
    <property type="protein sequence ID" value="MDQ0120679.1"/>
    <property type="molecule type" value="Genomic_DNA"/>
</dbReference>
<dbReference type="InterPro" id="IPR052022">
    <property type="entry name" value="26kDa_periplasmic_antigen"/>
</dbReference>
<dbReference type="Pfam" id="PF04402">
    <property type="entry name" value="SIMPL"/>
    <property type="match status" value="1"/>
</dbReference>
<name>A0ABT9UM13_9MICC</name>
<dbReference type="Gene3D" id="3.30.70.2970">
    <property type="entry name" value="Protein of unknown function (DUF541), domain 2"/>
    <property type="match status" value="1"/>
</dbReference>
<dbReference type="PANTHER" id="PTHR34387">
    <property type="entry name" value="SLR1258 PROTEIN"/>
    <property type="match status" value="1"/>
</dbReference>
<gene>
    <name evidence="1" type="ORF">J2T22_003886</name>
</gene>
<proteinExistence type="predicted"/>
<accession>A0ABT9UM13</accession>
<organism evidence="1 2">
    <name type="scientific">Pseudarthrobacter defluvii</name>
    <dbReference type="NCBI Taxonomy" id="410837"/>
    <lineage>
        <taxon>Bacteria</taxon>
        <taxon>Bacillati</taxon>
        <taxon>Actinomycetota</taxon>
        <taxon>Actinomycetes</taxon>
        <taxon>Micrococcales</taxon>
        <taxon>Micrococcaceae</taxon>
        <taxon>Pseudarthrobacter</taxon>
    </lineage>
</organism>
<dbReference type="RefSeq" id="WP_268891542.1">
    <property type="nucleotide sequence ID" value="NZ_JAUSSY010000017.1"/>
</dbReference>
<dbReference type="Proteomes" id="UP001226389">
    <property type="component" value="Unassembled WGS sequence"/>
</dbReference>
<dbReference type="Gene3D" id="3.30.110.170">
    <property type="entry name" value="Protein of unknown function (DUF541), domain 1"/>
    <property type="match status" value="1"/>
</dbReference>
<comment type="caution">
    <text evidence="1">The sequence shown here is derived from an EMBL/GenBank/DDBJ whole genome shotgun (WGS) entry which is preliminary data.</text>
</comment>
<dbReference type="InterPro" id="IPR007497">
    <property type="entry name" value="SIMPL/DUF541"/>
</dbReference>